<evidence type="ECO:0000313" key="2">
    <source>
        <dbReference type="Proteomes" id="UP000183287"/>
    </source>
</evidence>
<proteinExistence type="predicted"/>
<evidence type="ECO:0000313" key="1">
    <source>
        <dbReference type="EMBL" id="SFL60546.1"/>
    </source>
</evidence>
<dbReference type="EMBL" id="FOUB01000001">
    <property type="protein sequence ID" value="SFL60546.1"/>
    <property type="molecule type" value="Genomic_DNA"/>
</dbReference>
<name>A0A1I4J388_9PROT</name>
<dbReference type="Proteomes" id="UP000183287">
    <property type="component" value="Unassembled WGS sequence"/>
</dbReference>
<dbReference type="AlphaFoldDB" id="A0A1I4J388"/>
<keyword evidence="2" id="KW-1185">Reference proteome</keyword>
<gene>
    <name evidence="1" type="ORF">SAMN05421863_1001154</name>
</gene>
<protein>
    <submittedName>
        <fullName evidence="1">Uncharacterized protein</fullName>
    </submittedName>
</protein>
<sequence length="138" mass="15657">MLLTKGYQTYSFSRNQQLVIHISAMIYLLIIASRRTSLHDNQAIVYWAPLKIHICVHPLRGLPAYPVSSQYFVVHKNCFLIHQLYAASTFFVLALSCLELRIFKGALLLIKSHFSILHDEYSCCFGVSGNTIFSSSVS</sequence>
<organism evidence="1 2">
    <name type="scientific">Nitrosomonas communis</name>
    <dbReference type="NCBI Taxonomy" id="44574"/>
    <lineage>
        <taxon>Bacteria</taxon>
        <taxon>Pseudomonadati</taxon>
        <taxon>Pseudomonadota</taxon>
        <taxon>Betaproteobacteria</taxon>
        <taxon>Nitrosomonadales</taxon>
        <taxon>Nitrosomonadaceae</taxon>
        <taxon>Nitrosomonas</taxon>
    </lineage>
</organism>
<accession>A0A1I4J388</accession>
<reference evidence="2" key="1">
    <citation type="submission" date="2016-10" db="EMBL/GenBank/DDBJ databases">
        <authorList>
            <person name="Varghese N."/>
            <person name="Submissions S."/>
        </authorList>
    </citation>
    <scope>NUCLEOTIDE SEQUENCE [LARGE SCALE GENOMIC DNA]</scope>
    <source>
        <strain evidence="2">Nm44</strain>
    </source>
</reference>